<reference evidence="1" key="2">
    <citation type="submission" date="2016-11" db="EMBL/GenBank/DDBJ databases">
        <title>Complete Genome Sequencing of Pandoraea pulmonicola DSM 16583.</title>
        <authorList>
            <person name="Chan K.-G."/>
        </authorList>
    </citation>
    <scope>NUCLEOTIDE SEQUENCE</scope>
    <source>
        <strain evidence="1">DSM 16583</strain>
    </source>
</reference>
<dbReference type="Gene3D" id="1.10.287.1700">
    <property type="match status" value="1"/>
</dbReference>
<sequence>MSDQRVVGPLGRLVAVREAGIDRLKREFGRKEALRERYRTNLRTMQQLFDEAGKGVGTACAELSLNRLGYRQGLLDMIAAHREALQLHEADMAVDRQRLLDESVRCEIWRRELQKREATLDLSRERRAQRVQDELAAQTRYRGGRM</sequence>
<gene>
    <name evidence="2" type="ORF">NCTC13159_01580</name>
    <name evidence="1" type="ORF">RO07_13325</name>
</gene>
<reference evidence="2 4" key="3">
    <citation type="submission" date="2018-06" db="EMBL/GenBank/DDBJ databases">
        <authorList>
            <consortium name="Pathogen Informatics"/>
            <person name="Doyle S."/>
        </authorList>
    </citation>
    <scope>NUCLEOTIDE SEQUENCE [LARGE SCALE GENOMIC DNA]</scope>
    <source>
        <strain evidence="2 4">NCTC13159</strain>
    </source>
</reference>
<evidence type="ECO:0000313" key="3">
    <source>
        <dbReference type="Proteomes" id="UP000035086"/>
    </source>
</evidence>
<dbReference type="Proteomes" id="UP000035086">
    <property type="component" value="Chromosome"/>
</dbReference>
<dbReference type="RefSeq" id="WP_039408563.1">
    <property type="nucleotide sequence ID" value="NZ_CP010310.2"/>
</dbReference>
<dbReference type="EMBL" id="UGSJ01000001">
    <property type="protein sequence ID" value="SUA90101.1"/>
    <property type="molecule type" value="Genomic_DNA"/>
</dbReference>
<proteinExistence type="predicted"/>
<evidence type="ECO:0000313" key="4">
    <source>
        <dbReference type="Proteomes" id="UP000254589"/>
    </source>
</evidence>
<dbReference type="EMBL" id="CP010310">
    <property type="protein sequence ID" value="AJC21217.1"/>
    <property type="molecule type" value="Genomic_DNA"/>
</dbReference>
<evidence type="ECO:0000313" key="1">
    <source>
        <dbReference type="EMBL" id="AJC21217.1"/>
    </source>
</evidence>
<keyword evidence="3" id="KW-1185">Reference proteome</keyword>
<dbReference type="Proteomes" id="UP000254589">
    <property type="component" value="Unassembled WGS sequence"/>
</dbReference>
<reference evidence="3" key="1">
    <citation type="submission" date="2014-12" db="EMBL/GenBank/DDBJ databases">
        <title>Complete Genome Sequencing of Pandoraea pulmonicola DSM 16583.</title>
        <authorList>
            <person name="Chan K.-G."/>
        </authorList>
    </citation>
    <scope>NUCLEOTIDE SEQUENCE [LARGE SCALE GENOMIC DNA]</scope>
    <source>
        <strain evidence="3">DSM 16583</strain>
    </source>
</reference>
<dbReference type="AlphaFoldDB" id="A0AAJ4ZB68"/>
<dbReference type="InterPro" id="IPR053716">
    <property type="entry name" value="Flag_assembly_chemotaxis_eff"/>
</dbReference>
<name>A0AAJ4ZB68_PANPU</name>
<keyword evidence="2" id="KW-0969">Cilium</keyword>
<accession>A0AAJ4ZB68</accession>
<keyword evidence="2" id="KW-0966">Cell projection</keyword>
<protein>
    <submittedName>
        <fullName evidence="2">Flagellar export protein FliJ</fullName>
    </submittedName>
</protein>
<evidence type="ECO:0000313" key="2">
    <source>
        <dbReference type="EMBL" id="SUA90101.1"/>
    </source>
</evidence>
<organism evidence="2 4">
    <name type="scientific">Pandoraea pulmonicola</name>
    <dbReference type="NCBI Taxonomy" id="93221"/>
    <lineage>
        <taxon>Bacteria</taxon>
        <taxon>Pseudomonadati</taxon>
        <taxon>Pseudomonadota</taxon>
        <taxon>Betaproteobacteria</taxon>
        <taxon>Burkholderiales</taxon>
        <taxon>Burkholderiaceae</taxon>
        <taxon>Pandoraea</taxon>
    </lineage>
</organism>
<keyword evidence="2" id="KW-0282">Flagellum</keyword>
<dbReference type="KEGG" id="ppul:RO07_13325"/>